<keyword evidence="2" id="KW-0051">Antiviral defense</keyword>
<dbReference type="InterPro" id="IPR038242">
    <property type="entry name" value="Cmr2_N"/>
</dbReference>
<dbReference type="GO" id="GO:0051607">
    <property type="term" value="P:defense response to virus"/>
    <property type="evidence" value="ECO:0007669"/>
    <property type="project" value="UniProtKB-KW"/>
</dbReference>
<evidence type="ECO:0000313" key="4">
    <source>
        <dbReference type="EMBL" id="AJC73734.1"/>
    </source>
</evidence>
<keyword evidence="1" id="KW-0547">Nucleotide-binding</keyword>
<dbReference type="InterPro" id="IPR043128">
    <property type="entry name" value="Rev_trsase/Diguanyl_cyclase"/>
</dbReference>
<protein>
    <submittedName>
        <fullName evidence="4">CRISPR-associated protein Crm2</fullName>
    </submittedName>
</protein>
<organism evidence="4 5">
    <name type="scientific">Pseudothermotoga hypogea DSM 11164 = NBRC 106472</name>
    <dbReference type="NCBI Taxonomy" id="1123384"/>
    <lineage>
        <taxon>Bacteria</taxon>
        <taxon>Thermotogati</taxon>
        <taxon>Thermotogota</taxon>
        <taxon>Thermotogae</taxon>
        <taxon>Thermotogales</taxon>
        <taxon>Thermotogaceae</taxon>
        <taxon>Pseudothermotoga</taxon>
    </lineage>
</organism>
<dbReference type="InterPro" id="IPR000160">
    <property type="entry name" value="GGDEF_dom"/>
</dbReference>
<reference evidence="4 5" key="1">
    <citation type="submission" date="2014-01" db="EMBL/GenBank/DDBJ databases">
        <title>Genome sequencing of Thermotog hypogea.</title>
        <authorList>
            <person name="Zhang X."/>
            <person name="Alvare G."/>
            <person name="Fristensky B."/>
            <person name="Chen L."/>
            <person name="Suen T."/>
            <person name="Chen Q."/>
            <person name="Ma K."/>
        </authorList>
    </citation>
    <scope>NUCLEOTIDE SEQUENCE [LARGE SCALE GENOMIC DNA]</scope>
    <source>
        <strain evidence="4 5">DSM 11164</strain>
    </source>
</reference>
<dbReference type="InterPro" id="IPR013407">
    <property type="entry name" value="CRISPR-assoc_prot_Cmr2"/>
</dbReference>
<feature type="domain" description="GGDEF" evidence="3">
    <location>
        <begin position="482"/>
        <end position="672"/>
    </location>
</feature>
<dbReference type="Proteomes" id="UP000077469">
    <property type="component" value="Chromosome"/>
</dbReference>
<gene>
    <name evidence="4" type="ORF">AJ81_05440</name>
</gene>
<proteinExistence type="predicted"/>
<evidence type="ECO:0000259" key="3">
    <source>
        <dbReference type="PROSITE" id="PS50887"/>
    </source>
</evidence>
<dbReference type="NCBIfam" id="TIGR02577">
    <property type="entry name" value="cas_TM1794_Cmr2"/>
    <property type="match status" value="1"/>
</dbReference>
<evidence type="ECO:0000313" key="5">
    <source>
        <dbReference type="Proteomes" id="UP000077469"/>
    </source>
</evidence>
<sequence length="796" mass="91314">MIQRDENFWKKKLSAILHDPLTKALNISAHEKISKDLAEKLGLEFQRGPEDTTASAMDRIPLPFEKSREKQIKIEQNLEFLHPFSGEVVKLFDDPSALREILEEKPLFDRFEEFKKKFPDNFEKLYHLVWWVLPYVIPYAQLLPADTRVPNHSIVDHLDTTSALVPCVEGNRVKASLIAMQIGPVQETIVQARKTRDLWAGSYLISYLIYGALEKLGLGLGFDSIIYPYLRNVSFLEETMRKLGINFPNELAKLPKMSDKVACLPNVFVAVVPSSEADEWIKECEKAILDRWNQLAVKTESSILQTTMDFDLDSFDRQINLFPTIVKARFDLISPSEALKKVKRFFKGSDVEAYAQMLKEIQQRDGYAPNEGSYYNYSYRILVSKLTALKNQRLFKPYEEIRNGRILEADDFGAGVKACVEFVEIFENEEKRDLLGAVNAVKRKLPEILQKDVRYESTRDIAQRNVANEDLKASGEDKMKNPYFAVLMMDGDEMGKWVSGEKAPNVDQTFHSKVKDRLEDELPELWEKLRARKLIQPSYHRQLSRTLGIFSSLVESVVERNEGMLVYCGGDDVLALLPADKALKCANELRKLFRGEGIGLEVDGHKYEAENGILHVDGKRFAPLMGERATISAGISVVHHKFPLQVAVKLAREAEEKAKEDYGRDSFVVHFVRRSGQITEVGSKWKVGGLDVVEELECLFNLMIELNVSRRSLYKLLSDDIQILSQDESVLQKFVHYVIRRSIHGETEEKKEKVKMFANRIFTFLNNYKLCCKDSNVEKALELILAFRTMKRGDER</sequence>
<dbReference type="Pfam" id="PF12469">
    <property type="entry name" value="Cmr2_N"/>
    <property type="match status" value="1"/>
</dbReference>
<dbReference type="STRING" id="1123384.AJ81_05440"/>
<dbReference type="RefSeq" id="WP_051368705.1">
    <property type="nucleotide sequence ID" value="NC_022795.1"/>
</dbReference>
<dbReference type="PATRIC" id="fig|1123384.7.peg.1077"/>
<dbReference type="OrthoDB" id="9758700at2"/>
<evidence type="ECO:0000256" key="1">
    <source>
        <dbReference type="ARBA" id="ARBA00022741"/>
    </source>
</evidence>
<name>A0A0X1KRD1_9THEM</name>
<dbReference type="GO" id="GO:0000166">
    <property type="term" value="F:nucleotide binding"/>
    <property type="evidence" value="ECO:0007669"/>
    <property type="project" value="UniProtKB-KW"/>
</dbReference>
<dbReference type="CDD" id="cd09679">
    <property type="entry name" value="Cas10_III"/>
    <property type="match status" value="1"/>
</dbReference>
<dbReference type="PROSITE" id="PS50887">
    <property type="entry name" value="GGDEF"/>
    <property type="match status" value="1"/>
</dbReference>
<dbReference type="InterPro" id="IPR054767">
    <property type="entry name" value="Cas10-Cmr2_palm2"/>
</dbReference>
<dbReference type="EMBL" id="CP007141">
    <property type="protein sequence ID" value="AJC73734.1"/>
    <property type="molecule type" value="Genomic_DNA"/>
</dbReference>
<evidence type="ECO:0000256" key="2">
    <source>
        <dbReference type="ARBA" id="ARBA00023118"/>
    </source>
</evidence>
<dbReference type="Gene3D" id="3.30.70.270">
    <property type="match status" value="1"/>
</dbReference>
<dbReference type="Gene3D" id="3.30.70.2220">
    <property type="entry name" value="CRISPR-Cas system, Cmr2 subunit, D1 domain, cysteine cluster"/>
    <property type="match status" value="1"/>
</dbReference>
<accession>A0A0X1KRD1</accession>
<dbReference type="Pfam" id="PF22335">
    <property type="entry name" value="Cas10-Cmr2_palm2"/>
    <property type="match status" value="1"/>
</dbReference>
<dbReference type="PaxDb" id="1123384-AJ81_05440"/>
<dbReference type="InterPro" id="IPR024615">
    <property type="entry name" value="CRISPR-assoc_Cmr2_N"/>
</dbReference>
<keyword evidence="5" id="KW-1185">Reference proteome</keyword>
<dbReference type="AlphaFoldDB" id="A0A0X1KRD1"/>
<dbReference type="KEGG" id="phy:AJ81_05440"/>